<evidence type="ECO:0000313" key="1">
    <source>
        <dbReference type="EMBL" id="OHE93135.1"/>
    </source>
</evidence>
<proteinExistence type="predicted"/>
<dbReference type="AlphaFoldDB" id="A0A1G4AVK7"/>
<organism evidence="1 2">
    <name type="scientific">Colletotrichum orchidophilum</name>
    <dbReference type="NCBI Taxonomy" id="1209926"/>
    <lineage>
        <taxon>Eukaryota</taxon>
        <taxon>Fungi</taxon>
        <taxon>Dikarya</taxon>
        <taxon>Ascomycota</taxon>
        <taxon>Pezizomycotina</taxon>
        <taxon>Sordariomycetes</taxon>
        <taxon>Hypocreomycetidae</taxon>
        <taxon>Glomerellales</taxon>
        <taxon>Glomerellaceae</taxon>
        <taxon>Colletotrichum</taxon>
    </lineage>
</organism>
<name>A0A1G4AVK7_9PEZI</name>
<dbReference type="RefSeq" id="XP_022470301.1">
    <property type="nucleotide sequence ID" value="XM_022623170.1"/>
</dbReference>
<keyword evidence="2" id="KW-1185">Reference proteome</keyword>
<comment type="caution">
    <text evidence="1">The sequence shown here is derived from an EMBL/GenBank/DDBJ whole genome shotgun (WGS) entry which is preliminary data.</text>
</comment>
<reference evidence="1 2" key="1">
    <citation type="submission" date="2016-09" db="EMBL/GenBank/DDBJ databases">
        <authorList>
            <person name="Capua I."/>
            <person name="De Benedictis P."/>
            <person name="Joannis T."/>
            <person name="Lombin L.H."/>
            <person name="Cattoli G."/>
        </authorList>
    </citation>
    <scope>NUCLEOTIDE SEQUENCE [LARGE SCALE GENOMIC DNA]</scope>
    <source>
        <strain evidence="1 2">IMI 309357</strain>
    </source>
</reference>
<dbReference type="OrthoDB" id="2129641at2759"/>
<dbReference type="EMBL" id="MJBS01000127">
    <property type="protein sequence ID" value="OHE93135.1"/>
    <property type="molecule type" value="Genomic_DNA"/>
</dbReference>
<sequence>MIQLQSLCLRVDRNAQNKFEYRNNILIRYTQEYRVTAEIDGVAKTRVTKNGITAGRCVQSVNVWVSGEQDVPGAPQVSSDFFRWSS</sequence>
<gene>
    <name evidence="1" type="ORF">CORC01_11547</name>
</gene>
<accession>A0A1G4AVK7</accession>
<evidence type="ECO:0000313" key="2">
    <source>
        <dbReference type="Proteomes" id="UP000176998"/>
    </source>
</evidence>
<dbReference type="GeneID" id="34564680"/>
<protein>
    <submittedName>
        <fullName evidence="1">Uncharacterized protein</fullName>
    </submittedName>
</protein>
<dbReference type="Proteomes" id="UP000176998">
    <property type="component" value="Unassembled WGS sequence"/>
</dbReference>